<feature type="region of interest" description="Disordered" evidence="1">
    <location>
        <begin position="148"/>
        <end position="170"/>
    </location>
</feature>
<evidence type="ECO:0000256" key="1">
    <source>
        <dbReference type="SAM" id="MobiDB-lite"/>
    </source>
</evidence>
<sequence>MKSGFNYMYIVNPETGRKVQTNGILGKKILNKYVTYLSGGAGPKAVAAARRSAARRSAARRSSPAVRRAAEESSLNAKNRLYNPVELVLPTTENEGASGGGERFKDITDWPKKWRAISDQVAAQSRADSLAFRRAAQEAEVDRLSLLYNPKSSGGEPPYDWVPPAHQPGTSIEDFEERLANLKE</sequence>
<dbReference type="AlphaFoldDB" id="A0A6C0B454"/>
<accession>A0A6C0B454</accession>
<dbReference type="EMBL" id="MN739071">
    <property type="protein sequence ID" value="QHS87005.1"/>
    <property type="molecule type" value="Genomic_DNA"/>
</dbReference>
<name>A0A6C0B454_9ZZZZ</name>
<protein>
    <submittedName>
        <fullName evidence="2">Uncharacterized protein</fullName>
    </submittedName>
</protein>
<proteinExistence type="predicted"/>
<reference evidence="2" key="1">
    <citation type="journal article" date="2020" name="Nature">
        <title>Giant virus diversity and host interactions through global metagenomics.</title>
        <authorList>
            <person name="Schulz F."/>
            <person name="Roux S."/>
            <person name="Paez-Espino D."/>
            <person name="Jungbluth S."/>
            <person name="Walsh D.A."/>
            <person name="Denef V.J."/>
            <person name="McMahon K.D."/>
            <person name="Konstantinidis K.T."/>
            <person name="Eloe-Fadrosh E.A."/>
            <person name="Kyrpides N.C."/>
            <person name="Woyke T."/>
        </authorList>
    </citation>
    <scope>NUCLEOTIDE SEQUENCE</scope>
    <source>
        <strain evidence="2">GVMAG-M-3300009422-16</strain>
    </source>
</reference>
<organism evidence="2">
    <name type="scientific">viral metagenome</name>
    <dbReference type="NCBI Taxonomy" id="1070528"/>
    <lineage>
        <taxon>unclassified sequences</taxon>
        <taxon>metagenomes</taxon>
        <taxon>organismal metagenomes</taxon>
    </lineage>
</organism>
<feature type="region of interest" description="Disordered" evidence="1">
    <location>
        <begin position="55"/>
        <end position="74"/>
    </location>
</feature>
<evidence type="ECO:0000313" key="2">
    <source>
        <dbReference type="EMBL" id="QHS87005.1"/>
    </source>
</evidence>